<dbReference type="InterPro" id="IPR010982">
    <property type="entry name" value="Lambda_DNA-bd_dom_sf"/>
</dbReference>
<dbReference type="InterPro" id="IPR035069">
    <property type="entry name" value="TTHA1013/TTHA0281-like"/>
</dbReference>
<sequence length="150" mass="16846">MSKYAFPAIFRWDEEEQVYDVTFPNIENCFTAGENQPEALENAADALALILCDMEDEHAVIPLPAPLDTLSAGEKGFVSLVAADTDAYREIIERENNPIKYARKQAGLNIKMLAELLGAPYRTVQEWNAGRRLPPPWVQRLIVEKIEANA</sequence>
<dbReference type="RefSeq" id="WP_006192476.1">
    <property type="nucleotide sequence ID" value="NC_015437.1"/>
</dbReference>
<dbReference type="HOGENOM" id="CLU_1738333_0_0_9"/>
<dbReference type="STRING" id="546271.Selsp_0815"/>
<evidence type="ECO:0000313" key="2">
    <source>
        <dbReference type="EMBL" id="AEB99779.1"/>
    </source>
</evidence>
<reference evidence="3 4" key="1">
    <citation type="submission" date="2009-09" db="EMBL/GenBank/DDBJ databases">
        <authorList>
            <person name="Weinstock G."/>
            <person name="Sodergren E."/>
            <person name="Clifton S."/>
            <person name="Fulton L."/>
            <person name="Fulton B."/>
            <person name="Courtney L."/>
            <person name="Fronick C."/>
            <person name="Harrison M."/>
            <person name="Strong C."/>
            <person name="Farmer C."/>
            <person name="Delahaunty K."/>
            <person name="Markovic C."/>
            <person name="Hall O."/>
            <person name="Minx P."/>
            <person name="Tomlinson C."/>
            <person name="Mitreva M."/>
            <person name="Nelson J."/>
            <person name="Hou S."/>
            <person name="Wollam A."/>
            <person name="Pepin K.H."/>
            <person name="Johnson M."/>
            <person name="Bhonagiri V."/>
            <person name="Nash W.E."/>
            <person name="Warren W."/>
            <person name="Chinwalla A."/>
            <person name="Mardis E.R."/>
            <person name="Wilson R.K."/>
        </authorList>
    </citation>
    <scope>NUCLEOTIDE SEQUENCE [LARGE SCALE GENOMIC DNA]</scope>
    <source>
        <strain evidence="3">ATCC 35185</strain>
        <strain evidence="4">ATCC 35185 / DSM 20758 / VPI D19B-28</strain>
    </source>
</reference>
<dbReference type="SUPFAM" id="SSF143100">
    <property type="entry name" value="TTHA1013/TTHA0281-like"/>
    <property type="match status" value="1"/>
</dbReference>
<dbReference type="EMBL" id="ACKP02000017">
    <property type="protein sequence ID" value="EEX77403.1"/>
    <property type="molecule type" value="Genomic_DNA"/>
</dbReference>
<organism evidence="3 4">
    <name type="scientific">Selenomonas sputigena (strain ATCC 35185 / DSM 20758 / CCUG 44933 / VPI D19B-28)</name>
    <dbReference type="NCBI Taxonomy" id="546271"/>
    <lineage>
        <taxon>Bacteria</taxon>
        <taxon>Bacillati</taxon>
        <taxon>Bacillota</taxon>
        <taxon>Negativicutes</taxon>
        <taxon>Selenomonadales</taxon>
        <taxon>Selenomonadaceae</taxon>
        <taxon>Selenomonas</taxon>
    </lineage>
</organism>
<dbReference type="GO" id="GO:0003677">
    <property type="term" value="F:DNA binding"/>
    <property type="evidence" value="ECO:0007669"/>
    <property type="project" value="InterPro"/>
</dbReference>
<feature type="domain" description="HicB-like antitoxin of toxin-antitoxin system" evidence="1">
    <location>
        <begin position="7"/>
        <end position="86"/>
    </location>
</feature>
<dbReference type="CDD" id="cd00093">
    <property type="entry name" value="HTH_XRE"/>
    <property type="match status" value="1"/>
</dbReference>
<dbReference type="Pfam" id="PF15919">
    <property type="entry name" value="HicB_lk_antitox"/>
    <property type="match status" value="1"/>
</dbReference>
<dbReference type="eggNOG" id="COG1598">
    <property type="taxonomic scope" value="Bacteria"/>
</dbReference>
<evidence type="ECO:0000313" key="3">
    <source>
        <dbReference type="EMBL" id="EEX77403.1"/>
    </source>
</evidence>
<keyword evidence="5" id="KW-1185">Reference proteome</keyword>
<evidence type="ECO:0000313" key="4">
    <source>
        <dbReference type="Proteomes" id="UP000003505"/>
    </source>
</evidence>
<reference evidence="2 5" key="2">
    <citation type="submission" date="2011-04" db="EMBL/GenBank/DDBJ databases">
        <title>The complete genome of Selenomonas sputigena DSM 20758.</title>
        <authorList>
            <consortium name="US DOE Joint Genome Institute (JGI-PGF)"/>
            <person name="Lucas S."/>
            <person name="Copeland A."/>
            <person name="Lapidus A."/>
            <person name="Bruce D."/>
            <person name="Goodwin L."/>
            <person name="Pitluck S."/>
            <person name="Peters L."/>
            <person name="Kyrpides N."/>
            <person name="Mavromatis K."/>
            <person name="Ivanova N."/>
            <person name="Ovchinnikova G."/>
            <person name="Teshima H."/>
            <person name="Detter J.C."/>
            <person name="Tapia R."/>
            <person name="Han C."/>
            <person name="Land M."/>
            <person name="Hauser L."/>
            <person name="Markowitz V."/>
            <person name="Cheng J.-F."/>
            <person name="Hugenholtz P."/>
            <person name="Woyke T."/>
            <person name="Wu D."/>
            <person name="Gronow S."/>
            <person name="Wellnitz S."/>
            <person name="Schneider S."/>
            <person name="Klenk H.-P."/>
            <person name="Eisen J.A."/>
        </authorList>
    </citation>
    <scope>NUCLEOTIDE SEQUENCE [LARGE SCALE GENOMIC DNA]</scope>
    <source>
        <strain evidence="2">ATCC 35185</strain>
        <strain evidence="5">ATCC 35185 / DSM 20758 / VPI D19B-28</strain>
    </source>
</reference>
<dbReference type="AlphaFoldDB" id="C9LUR8"/>
<dbReference type="eggNOG" id="COG2944">
    <property type="taxonomic scope" value="Bacteria"/>
</dbReference>
<evidence type="ECO:0000313" key="5">
    <source>
        <dbReference type="Proteomes" id="UP000011124"/>
    </source>
</evidence>
<proteinExistence type="predicted"/>
<dbReference type="OrthoDB" id="9774673at2"/>
<evidence type="ECO:0000259" key="1">
    <source>
        <dbReference type="Pfam" id="PF15919"/>
    </source>
</evidence>
<dbReference type="Gene3D" id="1.10.260.40">
    <property type="entry name" value="lambda repressor-like DNA-binding domains"/>
    <property type="match status" value="1"/>
</dbReference>
<dbReference type="Proteomes" id="UP000011124">
    <property type="component" value="Chromosome"/>
</dbReference>
<gene>
    <name evidence="2" type="ordered locus">Selsp_0815</name>
    <name evidence="3" type="ORF">SELSPUOL_01205</name>
</gene>
<dbReference type="EMBL" id="CP002637">
    <property type="protein sequence ID" value="AEB99779.1"/>
    <property type="molecule type" value="Genomic_DNA"/>
</dbReference>
<dbReference type="KEGG" id="ssg:Selsp_0815"/>
<protein>
    <submittedName>
        <fullName evidence="2">Uncharacterized protein family UPF0150</fullName>
    </submittedName>
</protein>
<dbReference type="Gene3D" id="3.30.160.250">
    <property type="match status" value="1"/>
</dbReference>
<dbReference type="InterPro" id="IPR001387">
    <property type="entry name" value="Cro/C1-type_HTH"/>
</dbReference>
<dbReference type="Proteomes" id="UP000003505">
    <property type="component" value="Unassembled WGS sequence"/>
</dbReference>
<dbReference type="InterPro" id="IPR031807">
    <property type="entry name" value="HicB-like"/>
</dbReference>
<dbReference type="SUPFAM" id="SSF47413">
    <property type="entry name" value="lambda repressor-like DNA-binding domains"/>
    <property type="match status" value="1"/>
</dbReference>
<name>C9LUR8_SELS3</name>
<accession>C9LUR8</accession>